<dbReference type="GO" id="GO:0004252">
    <property type="term" value="F:serine-type endopeptidase activity"/>
    <property type="evidence" value="ECO:0007669"/>
    <property type="project" value="InterPro"/>
</dbReference>
<feature type="transmembrane region" description="Helical" evidence="8">
    <location>
        <begin position="114"/>
        <end position="133"/>
    </location>
</feature>
<reference evidence="10 11" key="1">
    <citation type="submission" date="2016-10" db="EMBL/GenBank/DDBJ databases">
        <authorList>
            <person name="de Groot N.N."/>
        </authorList>
    </citation>
    <scope>NUCLEOTIDE SEQUENCE [LARGE SCALE GENOMIC DNA]</scope>
    <source>
        <strain evidence="10 11">DSM 26880</strain>
    </source>
</reference>
<evidence type="ECO:0000256" key="8">
    <source>
        <dbReference type="SAM" id="Phobius"/>
    </source>
</evidence>
<dbReference type="Gene3D" id="1.20.1540.10">
    <property type="entry name" value="Rhomboid-like"/>
    <property type="match status" value="1"/>
</dbReference>
<dbReference type="InterPro" id="IPR002610">
    <property type="entry name" value="Peptidase_S54_rhomboid-like"/>
</dbReference>
<organism evidence="10 11">
    <name type="scientific">Citreimonas salinaria</name>
    <dbReference type="NCBI Taxonomy" id="321339"/>
    <lineage>
        <taxon>Bacteria</taxon>
        <taxon>Pseudomonadati</taxon>
        <taxon>Pseudomonadota</taxon>
        <taxon>Alphaproteobacteria</taxon>
        <taxon>Rhodobacterales</taxon>
        <taxon>Roseobacteraceae</taxon>
        <taxon>Citreimonas</taxon>
    </lineage>
</organism>
<feature type="transmembrane region" description="Helical" evidence="8">
    <location>
        <begin position="172"/>
        <end position="194"/>
    </location>
</feature>
<dbReference type="InterPro" id="IPR035952">
    <property type="entry name" value="Rhomboid-like_sf"/>
</dbReference>
<dbReference type="Pfam" id="PF01694">
    <property type="entry name" value="Rhomboid"/>
    <property type="match status" value="1"/>
</dbReference>
<dbReference type="RefSeq" id="WP_089881756.1">
    <property type="nucleotide sequence ID" value="NZ_FNPF01000004.1"/>
</dbReference>
<comment type="subcellular location">
    <subcellularLocation>
        <location evidence="1">Membrane</location>
        <topology evidence="1">Multi-pass membrane protein</topology>
    </subcellularLocation>
</comment>
<keyword evidence="2" id="KW-0645">Protease</keyword>
<keyword evidence="6 8" id="KW-1133">Transmembrane helix</keyword>
<evidence type="ECO:0000256" key="2">
    <source>
        <dbReference type="ARBA" id="ARBA00022670"/>
    </source>
</evidence>
<name>A0A1H3I3U1_9RHOB</name>
<dbReference type="EMBL" id="FNPF01000004">
    <property type="protein sequence ID" value="SDY21839.1"/>
    <property type="molecule type" value="Genomic_DNA"/>
</dbReference>
<dbReference type="Proteomes" id="UP000199286">
    <property type="component" value="Unassembled WGS sequence"/>
</dbReference>
<dbReference type="OrthoDB" id="7836448at2"/>
<evidence type="ECO:0000313" key="11">
    <source>
        <dbReference type="Proteomes" id="UP000199286"/>
    </source>
</evidence>
<feature type="transmembrane region" description="Helical" evidence="8">
    <location>
        <begin position="139"/>
        <end position="160"/>
    </location>
</feature>
<evidence type="ECO:0000256" key="6">
    <source>
        <dbReference type="ARBA" id="ARBA00022989"/>
    </source>
</evidence>
<dbReference type="GO" id="GO:0016020">
    <property type="term" value="C:membrane"/>
    <property type="evidence" value="ECO:0007669"/>
    <property type="project" value="UniProtKB-SubCell"/>
</dbReference>
<keyword evidence="11" id="KW-1185">Reference proteome</keyword>
<dbReference type="PANTHER" id="PTHR22936">
    <property type="entry name" value="RHOMBOID-RELATED"/>
    <property type="match status" value="1"/>
</dbReference>
<evidence type="ECO:0000256" key="4">
    <source>
        <dbReference type="ARBA" id="ARBA00022801"/>
    </source>
</evidence>
<evidence type="ECO:0000256" key="5">
    <source>
        <dbReference type="ARBA" id="ARBA00022825"/>
    </source>
</evidence>
<feature type="domain" description="Peptidase S54 rhomboid" evidence="9">
    <location>
        <begin position="74"/>
        <end position="214"/>
    </location>
</feature>
<dbReference type="InterPro" id="IPR022764">
    <property type="entry name" value="Peptidase_S54_rhomboid_dom"/>
</dbReference>
<feature type="transmembrane region" description="Helical" evidence="8">
    <location>
        <begin position="200"/>
        <end position="222"/>
    </location>
</feature>
<dbReference type="PANTHER" id="PTHR22936:SF69">
    <property type="entry name" value="RHOMBOID-LIKE PROTEIN"/>
    <property type="match status" value="1"/>
</dbReference>
<dbReference type="GO" id="GO:0006508">
    <property type="term" value="P:proteolysis"/>
    <property type="evidence" value="ECO:0007669"/>
    <property type="project" value="UniProtKB-KW"/>
</dbReference>
<evidence type="ECO:0000256" key="1">
    <source>
        <dbReference type="ARBA" id="ARBA00004141"/>
    </source>
</evidence>
<dbReference type="SUPFAM" id="SSF144091">
    <property type="entry name" value="Rhomboid-like"/>
    <property type="match status" value="1"/>
</dbReference>
<keyword evidence="5" id="KW-0720">Serine protease</keyword>
<evidence type="ECO:0000256" key="3">
    <source>
        <dbReference type="ARBA" id="ARBA00022692"/>
    </source>
</evidence>
<sequence>MVHPHNENPVNPLPPAVVALALVTVGIEAIFGLGARGLLGGPEAVGWRLAAIERYAFSPEILRWMVETGRYPPEHLLRIVSYPFVHAGFTHALFAAVMLLALGKIVAETIGGAAMLAVFVVSTVGGALLYSLLPGSVQPLFGAFPPVYGLIGAFTYLLWVRLGQVGAQQLRAFSLIGVLLGIQLVFGVLFGGGLDWVADVAGFAAGFLLTIVLVPGGFHRLLARLRRG</sequence>
<protein>
    <submittedName>
        <fullName evidence="10">Rhomboid family protein</fullName>
    </submittedName>
</protein>
<gene>
    <name evidence="10" type="ORF">SAMN05444340_104318</name>
</gene>
<keyword evidence="7 8" id="KW-0472">Membrane</keyword>
<dbReference type="AlphaFoldDB" id="A0A1H3I3U1"/>
<evidence type="ECO:0000259" key="9">
    <source>
        <dbReference type="Pfam" id="PF01694"/>
    </source>
</evidence>
<feature type="transmembrane region" description="Helical" evidence="8">
    <location>
        <begin position="79"/>
        <end position="102"/>
    </location>
</feature>
<proteinExistence type="predicted"/>
<keyword evidence="4" id="KW-0378">Hydrolase</keyword>
<evidence type="ECO:0000313" key="10">
    <source>
        <dbReference type="EMBL" id="SDY21839.1"/>
    </source>
</evidence>
<dbReference type="STRING" id="321339.SAMN05444340_104318"/>
<accession>A0A1H3I3U1</accession>
<evidence type="ECO:0000256" key="7">
    <source>
        <dbReference type="ARBA" id="ARBA00023136"/>
    </source>
</evidence>
<feature type="transmembrane region" description="Helical" evidence="8">
    <location>
        <begin position="12"/>
        <end position="33"/>
    </location>
</feature>
<keyword evidence="3 8" id="KW-0812">Transmembrane</keyword>